<dbReference type="InterPro" id="IPR013783">
    <property type="entry name" value="Ig-like_fold"/>
</dbReference>
<dbReference type="Pfam" id="PF02585">
    <property type="entry name" value="PIG-L"/>
    <property type="match status" value="1"/>
</dbReference>
<organism evidence="3 4">
    <name type="scientific">Rhodohalobacter sulfatireducens</name>
    <dbReference type="NCBI Taxonomy" id="2911366"/>
    <lineage>
        <taxon>Bacteria</taxon>
        <taxon>Pseudomonadati</taxon>
        <taxon>Balneolota</taxon>
        <taxon>Balneolia</taxon>
        <taxon>Balneolales</taxon>
        <taxon>Balneolaceae</taxon>
        <taxon>Rhodohalobacter</taxon>
    </lineage>
</organism>
<dbReference type="EMBL" id="JAKLWS010000009">
    <property type="protein sequence ID" value="MCG2588713.1"/>
    <property type="molecule type" value="Genomic_DNA"/>
</dbReference>
<feature type="domain" description="Alpha-galactosidase NEW3" evidence="2">
    <location>
        <begin position="274"/>
        <end position="330"/>
    </location>
</feature>
<accession>A0ABS9KD10</accession>
<evidence type="ECO:0000313" key="3">
    <source>
        <dbReference type="EMBL" id="MCG2588713.1"/>
    </source>
</evidence>
<dbReference type="RefSeq" id="WP_237853568.1">
    <property type="nucleotide sequence ID" value="NZ_JAKLWS010000009.1"/>
</dbReference>
<dbReference type="SUPFAM" id="SSF49344">
    <property type="entry name" value="CBD9-like"/>
    <property type="match status" value="1"/>
</dbReference>
<dbReference type="Proteomes" id="UP001165366">
    <property type="component" value="Unassembled WGS sequence"/>
</dbReference>
<gene>
    <name evidence="3" type="ORF">L6773_09060</name>
</gene>
<dbReference type="Gene3D" id="2.60.40.1190">
    <property type="match status" value="1"/>
</dbReference>
<evidence type="ECO:0000313" key="4">
    <source>
        <dbReference type="Proteomes" id="UP001165366"/>
    </source>
</evidence>
<dbReference type="InterPro" id="IPR003737">
    <property type="entry name" value="GlcNAc_PI_deacetylase-related"/>
</dbReference>
<name>A0ABS9KD10_9BACT</name>
<dbReference type="InterPro" id="IPR024078">
    <property type="entry name" value="LmbE-like_dom_sf"/>
</dbReference>
<dbReference type="PANTHER" id="PTHR12993">
    <property type="entry name" value="N-ACETYLGLUCOSAMINYL-PHOSPHATIDYLINOSITOL DE-N-ACETYLASE-RELATED"/>
    <property type="match status" value="1"/>
</dbReference>
<dbReference type="Gene3D" id="2.60.40.10">
    <property type="entry name" value="Immunoglobulins"/>
    <property type="match status" value="1"/>
</dbReference>
<dbReference type="InterPro" id="IPR010502">
    <property type="entry name" value="Carb-bd_dom_fam9"/>
</dbReference>
<dbReference type="InterPro" id="IPR018905">
    <property type="entry name" value="A-galactase_NEW3"/>
</dbReference>
<comment type="caution">
    <text evidence="3">The sequence shown here is derived from an EMBL/GenBank/DDBJ whole genome shotgun (WGS) entry which is preliminary data.</text>
</comment>
<reference evidence="3" key="2">
    <citation type="submission" date="2024-05" db="EMBL/GenBank/DDBJ databases">
        <title>Rhodohalobacter halophilus gen. nov., sp. nov., a moderately halophilic member of the family Balneolaceae.</title>
        <authorList>
            <person name="Xia J."/>
        </authorList>
    </citation>
    <scope>NUCLEOTIDE SEQUENCE</scope>
    <source>
        <strain evidence="3">WB101</strain>
    </source>
</reference>
<dbReference type="Pfam" id="PF06452">
    <property type="entry name" value="CBM9_1"/>
    <property type="match status" value="1"/>
</dbReference>
<dbReference type="PANTHER" id="PTHR12993:SF11">
    <property type="entry name" value="N-ACETYLGLUCOSAMINYL-PHOSPHATIDYLINOSITOL DE-N-ACETYLASE"/>
    <property type="match status" value="1"/>
</dbReference>
<dbReference type="Gene3D" id="3.40.50.10320">
    <property type="entry name" value="LmbE-like"/>
    <property type="match status" value="1"/>
</dbReference>
<sequence length="712" mass="78488">MDIDFLYISAHPDDEGGFTGTMARYNLDEGYRGTIANFTLGQGGGNAIGPEVGQSLGLIRFEELRKSLSFAGVDRFYYLGFQDFYFTQSAALTDKKWSEQDPDYLCRLIRVIRLTRPEVLVTMWPGPGTHGHHQLAARSAIRAFNLSADPNTCPSLIEDEYLEPWQPLKIYISAPGDRSSIEVPLNEFSRSAGMTYANLRAIALRNFRTQGWDRWNTVPSQRTDSEKRLLVKSHVPVGHPETHFLEGTHIPAGSSPPGVLLKIDTESYQVSSNDPFEVHTEIANNTEKTFENVTIELVLPDGWNTSENNISAGNLSTGDSKKHSFVISPKGQVEVNTQQKVWVKYTAETDGNIVSGLNYTWIEPTPPIHVQVQPLFDIQYYREFAAETGTEWLTPNLPTRLPVTINGDNTVTVQVSNTGTEEISGELDFDLPDGLIASGNYSFSLQPGETSNIKVGIEVSDTVLPNNEHSTALAGTVIAKTGSFTDSEEINIYALPSLDVSRTADNPVIDGELGDMSNFSSGRINHVDTWSGEAESNDDASSDFHLAYDEEHLYVGVEVRDNDVLCHMPPDRIRNHWYGDAIELTIDPFGTSTDVSTTFRASIFPCSTESFEPNAARYGDENSGAMSDVSPGTRVASSQTESGYIIELAIPWDEMPNRPSQGDNIRFNLLVYDADADDPDVGGDYGKSRIGWGSVVGAQQATTYLWPTVTLE</sequence>
<evidence type="ECO:0000259" key="1">
    <source>
        <dbReference type="Pfam" id="PF06452"/>
    </source>
</evidence>
<keyword evidence="4" id="KW-1185">Reference proteome</keyword>
<dbReference type="Pfam" id="PF10633">
    <property type="entry name" value="NPCBM_assoc"/>
    <property type="match status" value="1"/>
</dbReference>
<feature type="domain" description="Carbohydrate-binding" evidence="1">
    <location>
        <begin position="509"/>
        <end position="711"/>
    </location>
</feature>
<evidence type="ECO:0000259" key="2">
    <source>
        <dbReference type="Pfam" id="PF10633"/>
    </source>
</evidence>
<proteinExistence type="predicted"/>
<dbReference type="SUPFAM" id="SSF102588">
    <property type="entry name" value="LmbE-like"/>
    <property type="match status" value="1"/>
</dbReference>
<protein>
    <submittedName>
        <fullName evidence="3">PIG-L family deacetylase</fullName>
    </submittedName>
</protein>
<reference evidence="3" key="1">
    <citation type="submission" date="2022-01" db="EMBL/GenBank/DDBJ databases">
        <authorList>
            <person name="Wang Y."/>
        </authorList>
    </citation>
    <scope>NUCLEOTIDE SEQUENCE</scope>
    <source>
        <strain evidence="3">WB101</strain>
    </source>
</reference>